<organism evidence="2 3">
    <name type="scientific">Parasponia andersonii</name>
    <name type="common">Sponia andersonii</name>
    <dbReference type="NCBI Taxonomy" id="3476"/>
    <lineage>
        <taxon>Eukaryota</taxon>
        <taxon>Viridiplantae</taxon>
        <taxon>Streptophyta</taxon>
        <taxon>Embryophyta</taxon>
        <taxon>Tracheophyta</taxon>
        <taxon>Spermatophyta</taxon>
        <taxon>Magnoliopsida</taxon>
        <taxon>eudicotyledons</taxon>
        <taxon>Gunneridae</taxon>
        <taxon>Pentapetalae</taxon>
        <taxon>rosids</taxon>
        <taxon>fabids</taxon>
        <taxon>Rosales</taxon>
        <taxon>Cannabaceae</taxon>
        <taxon>Parasponia</taxon>
    </lineage>
</organism>
<dbReference type="STRING" id="3476.A0A2P5DAG8"/>
<dbReference type="PANTHER" id="PTHR31293">
    <property type="entry name" value="RNI-LIKE SUPERFAMILY PROTEIN"/>
    <property type="match status" value="1"/>
</dbReference>
<dbReference type="InterPro" id="IPR055294">
    <property type="entry name" value="FBL60-like"/>
</dbReference>
<accession>A0A2P5DAG8</accession>
<evidence type="ECO:0000259" key="1">
    <source>
        <dbReference type="Pfam" id="PF24758"/>
    </source>
</evidence>
<evidence type="ECO:0000313" key="2">
    <source>
        <dbReference type="EMBL" id="PON70276.1"/>
    </source>
</evidence>
<comment type="caution">
    <text evidence="2">The sequence shown here is derived from an EMBL/GenBank/DDBJ whole genome shotgun (WGS) entry which is preliminary data.</text>
</comment>
<dbReference type="EMBL" id="JXTB01000051">
    <property type="protein sequence ID" value="PON70276.1"/>
    <property type="molecule type" value="Genomic_DNA"/>
</dbReference>
<gene>
    <name evidence="2" type="ORF">PanWU01x14_082000</name>
</gene>
<protein>
    <recommendedName>
        <fullName evidence="1">F-box/LRR-repeat protein 15/At3g58940/PEG3-like LRR domain-containing protein</fullName>
    </recommendedName>
</protein>
<evidence type="ECO:0000313" key="3">
    <source>
        <dbReference type="Proteomes" id="UP000237105"/>
    </source>
</evidence>
<dbReference type="PANTHER" id="PTHR31293:SF12">
    <property type="entry name" value="RNI-LIKE SUPERFAMILY PROTEIN"/>
    <property type="match status" value="1"/>
</dbReference>
<name>A0A2P5DAG8_PARAD</name>
<proteinExistence type="predicted"/>
<feature type="domain" description="F-box/LRR-repeat protein 15/At3g58940/PEG3-like LRR" evidence="1">
    <location>
        <begin position="46"/>
        <end position="128"/>
    </location>
</feature>
<dbReference type="AlphaFoldDB" id="A0A2P5DAG8"/>
<dbReference type="Pfam" id="PF24758">
    <property type="entry name" value="LRR_At5g56370"/>
    <property type="match status" value="1"/>
</dbReference>
<dbReference type="OrthoDB" id="612216at2759"/>
<dbReference type="Proteomes" id="UP000237105">
    <property type="component" value="Unassembled WGS sequence"/>
</dbReference>
<sequence length="160" mass="18574">MLPQQALYKFVDKCLKRRERTMRYIANSVITRFKLHIEYHGDSAALDNWLTFPVRTNVKELDLSLEPEDFEDYYCLPEAVLNVRSLTVLKLDFLTFDCSCSVSLPSLISLSLTEVELCDEALHNLLLGFPAHDKCVFKQVYWLAKLILKFQAPHSSSWKL</sequence>
<dbReference type="InterPro" id="IPR055411">
    <property type="entry name" value="LRR_FXL15/At3g58940/PEG3-like"/>
</dbReference>
<reference evidence="3" key="1">
    <citation type="submission" date="2016-06" db="EMBL/GenBank/DDBJ databases">
        <title>Parallel loss of symbiosis genes in relatives of nitrogen-fixing non-legume Parasponia.</title>
        <authorList>
            <person name="Van Velzen R."/>
            <person name="Holmer R."/>
            <person name="Bu F."/>
            <person name="Rutten L."/>
            <person name="Van Zeijl A."/>
            <person name="Liu W."/>
            <person name="Santuari L."/>
            <person name="Cao Q."/>
            <person name="Sharma T."/>
            <person name="Shen D."/>
            <person name="Roswanjaya Y."/>
            <person name="Wardhani T."/>
            <person name="Kalhor M.S."/>
            <person name="Jansen J."/>
            <person name="Van den Hoogen J."/>
            <person name="Gungor B."/>
            <person name="Hartog M."/>
            <person name="Hontelez J."/>
            <person name="Verver J."/>
            <person name="Yang W.-C."/>
            <person name="Schijlen E."/>
            <person name="Repin R."/>
            <person name="Schilthuizen M."/>
            <person name="Schranz E."/>
            <person name="Heidstra R."/>
            <person name="Miyata K."/>
            <person name="Fedorova E."/>
            <person name="Kohlen W."/>
            <person name="Bisseling T."/>
            <person name="Smit S."/>
            <person name="Geurts R."/>
        </authorList>
    </citation>
    <scope>NUCLEOTIDE SEQUENCE [LARGE SCALE GENOMIC DNA]</scope>
    <source>
        <strain evidence="3">cv. WU1-14</strain>
    </source>
</reference>
<dbReference type="SUPFAM" id="SSF52047">
    <property type="entry name" value="RNI-like"/>
    <property type="match status" value="1"/>
</dbReference>
<keyword evidence="3" id="KW-1185">Reference proteome</keyword>